<comment type="cofactor">
    <cofactor evidence="2 3">
        <name>Zn(2+)</name>
        <dbReference type="ChEBI" id="CHEBI:29105"/>
    </cofactor>
    <text evidence="2 3">Binds 1 zinc ion per subunit.</text>
</comment>
<dbReference type="SMART" id="SM00120">
    <property type="entry name" value="HX"/>
    <property type="match status" value="2"/>
</dbReference>
<feature type="chain" id="PRO_5008811089" description="Metalloendopeptidase" evidence="3">
    <location>
        <begin position="24"/>
        <end position="571"/>
    </location>
</feature>
<keyword evidence="2 3" id="KW-0645">Protease</keyword>
<keyword evidence="6" id="KW-1185">Reference proteome</keyword>
<evidence type="ECO:0000313" key="6">
    <source>
        <dbReference type="Proteomes" id="UP000186922"/>
    </source>
</evidence>
<dbReference type="SMART" id="SM00235">
    <property type="entry name" value="ZnMc"/>
    <property type="match status" value="1"/>
</dbReference>
<dbReference type="AlphaFoldDB" id="A0A1D1UKH1"/>
<keyword evidence="2 3" id="KW-0482">Metalloprotease</keyword>
<dbReference type="PROSITE" id="PS51864">
    <property type="entry name" value="ASTACIN"/>
    <property type="match status" value="1"/>
</dbReference>
<keyword evidence="2 3" id="KW-0479">Metal-binding</keyword>
<dbReference type="InterPro" id="IPR036375">
    <property type="entry name" value="Hemopexin-like_dom_sf"/>
</dbReference>
<dbReference type="SUPFAM" id="SSF55486">
    <property type="entry name" value="Metalloproteases ('zincins'), catalytic domain"/>
    <property type="match status" value="1"/>
</dbReference>
<dbReference type="PANTHER" id="PTHR10127:SF883">
    <property type="entry name" value="ZINC METALLOPROTEINASE NAS-8"/>
    <property type="match status" value="1"/>
</dbReference>
<feature type="signal peptide" evidence="3">
    <location>
        <begin position="1"/>
        <end position="23"/>
    </location>
</feature>
<keyword evidence="2 3" id="KW-0378">Hydrolase</keyword>
<dbReference type="InterPro" id="IPR024079">
    <property type="entry name" value="MetalloPept_cat_dom_sf"/>
</dbReference>
<feature type="binding site" evidence="2">
    <location>
        <position position="181"/>
    </location>
    <ligand>
        <name>Zn(2+)</name>
        <dbReference type="ChEBI" id="CHEBI:29105"/>
        <note>catalytic</note>
    </ligand>
</feature>
<feature type="domain" description="Peptidase M12A" evidence="4">
    <location>
        <begin position="73"/>
        <end position="277"/>
    </location>
</feature>
<comment type="caution">
    <text evidence="5">The sequence shown here is derived from an EMBL/GenBank/DDBJ whole genome shotgun (WGS) entry which is preliminary data.</text>
</comment>
<accession>A0A1D1UKH1</accession>
<evidence type="ECO:0000256" key="3">
    <source>
        <dbReference type="RuleBase" id="RU361183"/>
    </source>
</evidence>
<dbReference type="EC" id="3.4.24.-" evidence="3"/>
<dbReference type="EMBL" id="BDGG01000001">
    <property type="protein sequence ID" value="GAU88142.1"/>
    <property type="molecule type" value="Genomic_DNA"/>
</dbReference>
<evidence type="ECO:0000313" key="5">
    <source>
        <dbReference type="EMBL" id="GAU88142.1"/>
    </source>
</evidence>
<keyword evidence="2 3" id="KW-0862">Zinc</keyword>
<dbReference type="Proteomes" id="UP000186922">
    <property type="component" value="Unassembled WGS sequence"/>
</dbReference>
<dbReference type="Gene3D" id="2.110.10.10">
    <property type="entry name" value="Hemopexin-like domain"/>
    <property type="match status" value="1"/>
</dbReference>
<feature type="binding site" evidence="2">
    <location>
        <position position="175"/>
    </location>
    <ligand>
        <name>Zn(2+)</name>
        <dbReference type="ChEBI" id="CHEBI:29105"/>
        <note>catalytic</note>
    </ligand>
</feature>
<proteinExistence type="predicted"/>
<dbReference type="GO" id="GO:0008270">
    <property type="term" value="F:zinc ion binding"/>
    <property type="evidence" value="ECO:0007669"/>
    <property type="project" value="UniProtKB-UniRule"/>
</dbReference>
<organism evidence="5 6">
    <name type="scientific">Ramazzottius varieornatus</name>
    <name type="common">Water bear</name>
    <name type="synonym">Tardigrade</name>
    <dbReference type="NCBI Taxonomy" id="947166"/>
    <lineage>
        <taxon>Eukaryota</taxon>
        <taxon>Metazoa</taxon>
        <taxon>Ecdysozoa</taxon>
        <taxon>Tardigrada</taxon>
        <taxon>Eutardigrada</taxon>
        <taxon>Parachela</taxon>
        <taxon>Hypsibioidea</taxon>
        <taxon>Ramazzottiidae</taxon>
        <taxon>Ramazzottius</taxon>
    </lineage>
</organism>
<dbReference type="InterPro" id="IPR006026">
    <property type="entry name" value="Peptidase_Metallo"/>
</dbReference>
<dbReference type="PANTHER" id="PTHR10127">
    <property type="entry name" value="DISCOIDIN, CUB, EGF, LAMININ , AND ZINC METALLOPROTEASE DOMAIN CONTAINING"/>
    <property type="match status" value="1"/>
</dbReference>
<sequence length="571" mass="64372">MGTGSSAILLYFLFLITTDSISTIHGAIVLRGEPSLKLARNPEEYIESEPLDGVNIHENDILISESDKAGKRRALREVNSLRQWPSRRIPYEIDPEAAFVRNETDMLMSAFREFADKTCVQFVPRSNEHDYVFITTDPKRGCLSYIGWQGGRQEMYLLRPNCFFLKGTIIHELMHTIGFYHEHSRPDRDDHVRIMWDNIRSDKTSNFQIEQAGNLLGAPYDYLSVMHYSALTFSKDPDSKLYSMIPKDPSFSAERLGQRRGFSAVDLQQINSFYNCPASNPFVASLDHFVPPPSTTPWLPSPSVFHNGGPFPQFIRQSRSQSPWFSWLNQDGIESSVDFEEVPTSTSTGSPSDAAPVQLIPGASEFTVITSSAEPVCAGNFFPDAVLSFLGFFYLFKAGQYWKFTYHTDGLFVREPNFPKAYSANFNIDMPDQLDSVFSYLTYIYFVKGSKVWVARSDTDIRGPVALSLLFPGLPDSAWDTIFTRDTTINFVSGASTWLYDVNADKVTGPDNAAQPPLFTKGPMAQMSDGRMAAFPREEFFGSDQSYVYMLNRTTGQVLPGYPRPLAETFC</sequence>
<dbReference type="Pfam" id="PF01400">
    <property type="entry name" value="Astacin"/>
    <property type="match status" value="1"/>
</dbReference>
<dbReference type="Gene3D" id="3.40.390.10">
    <property type="entry name" value="Collagenase (Catalytic Domain)"/>
    <property type="match status" value="1"/>
</dbReference>
<comment type="caution">
    <text evidence="2">Lacks conserved residue(s) required for the propagation of feature annotation.</text>
</comment>
<name>A0A1D1UKH1_RAMVA</name>
<dbReference type="InterPro" id="IPR034035">
    <property type="entry name" value="Astacin-like_dom"/>
</dbReference>
<dbReference type="GO" id="GO:0006508">
    <property type="term" value="P:proteolysis"/>
    <property type="evidence" value="ECO:0007669"/>
    <property type="project" value="UniProtKB-KW"/>
</dbReference>
<dbReference type="SUPFAM" id="SSF50923">
    <property type="entry name" value="Hemopexin-like domain"/>
    <property type="match status" value="1"/>
</dbReference>
<feature type="binding site" evidence="2">
    <location>
        <position position="171"/>
    </location>
    <ligand>
        <name>Zn(2+)</name>
        <dbReference type="ChEBI" id="CHEBI:29105"/>
        <note>catalytic</note>
    </ligand>
</feature>
<keyword evidence="3" id="KW-0732">Signal</keyword>
<dbReference type="InterPro" id="IPR001506">
    <property type="entry name" value="Peptidase_M12A"/>
</dbReference>
<feature type="active site" evidence="2">
    <location>
        <position position="172"/>
    </location>
</feature>
<dbReference type="PRINTS" id="PR00480">
    <property type="entry name" value="ASTACIN"/>
</dbReference>
<gene>
    <name evidence="5" type="primary">RvY_00891-1</name>
    <name evidence="5" type="synonym">RvY_00891.1</name>
    <name evidence="5" type="ORF">RvY_00891</name>
</gene>
<dbReference type="InterPro" id="IPR018487">
    <property type="entry name" value="Hemopexin-like_repeat"/>
</dbReference>
<dbReference type="OrthoDB" id="2354756at2759"/>
<dbReference type="PROSITE" id="PS51642">
    <property type="entry name" value="HEMOPEXIN_2"/>
    <property type="match status" value="1"/>
</dbReference>
<feature type="repeat" description="Hemopexin" evidence="1">
    <location>
        <begin position="431"/>
        <end position="474"/>
    </location>
</feature>
<dbReference type="STRING" id="947166.A0A1D1UKH1"/>
<reference evidence="5 6" key="1">
    <citation type="journal article" date="2016" name="Nat. Commun.">
        <title>Extremotolerant tardigrade genome and improved radiotolerance of human cultured cells by tardigrade-unique protein.</title>
        <authorList>
            <person name="Hashimoto T."/>
            <person name="Horikawa D.D."/>
            <person name="Saito Y."/>
            <person name="Kuwahara H."/>
            <person name="Kozuka-Hata H."/>
            <person name="Shin-I T."/>
            <person name="Minakuchi Y."/>
            <person name="Ohishi K."/>
            <person name="Motoyama A."/>
            <person name="Aizu T."/>
            <person name="Enomoto A."/>
            <person name="Kondo K."/>
            <person name="Tanaka S."/>
            <person name="Hara Y."/>
            <person name="Koshikawa S."/>
            <person name="Sagara H."/>
            <person name="Miura T."/>
            <person name="Yokobori S."/>
            <person name="Miyagawa K."/>
            <person name="Suzuki Y."/>
            <person name="Kubo T."/>
            <person name="Oyama M."/>
            <person name="Kohara Y."/>
            <person name="Fujiyama A."/>
            <person name="Arakawa K."/>
            <person name="Katayama T."/>
            <person name="Toyoda A."/>
            <person name="Kunieda T."/>
        </authorList>
    </citation>
    <scope>NUCLEOTIDE SEQUENCE [LARGE SCALE GENOMIC DNA]</scope>
    <source>
        <strain evidence="5 6">YOKOZUNA-1</strain>
    </source>
</reference>
<evidence type="ECO:0000259" key="4">
    <source>
        <dbReference type="PROSITE" id="PS51864"/>
    </source>
</evidence>
<protein>
    <recommendedName>
        <fullName evidence="3">Metalloendopeptidase</fullName>
        <ecNumber evidence="3">3.4.24.-</ecNumber>
    </recommendedName>
</protein>
<evidence type="ECO:0000256" key="2">
    <source>
        <dbReference type="PROSITE-ProRule" id="PRU01211"/>
    </source>
</evidence>
<dbReference type="GO" id="GO:0004222">
    <property type="term" value="F:metalloendopeptidase activity"/>
    <property type="evidence" value="ECO:0007669"/>
    <property type="project" value="UniProtKB-UniRule"/>
</dbReference>
<dbReference type="CDD" id="cd04280">
    <property type="entry name" value="ZnMc_astacin_like"/>
    <property type="match status" value="1"/>
</dbReference>
<evidence type="ECO:0000256" key="1">
    <source>
        <dbReference type="PROSITE-ProRule" id="PRU01011"/>
    </source>
</evidence>